<protein>
    <recommendedName>
        <fullName evidence="3">Porin</fullName>
    </recommendedName>
</protein>
<accession>A0A4Q6XVW4</accession>
<evidence type="ECO:0008006" key="3">
    <source>
        <dbReference type="Google" id="ProtNLM"/>
    </source>
</evidence>
<comment type="caution">
    <text evidence="1">The sequence shown here is derived from an EMBL/GenBank/DDBJ whole genome shotgun (WGS) entry which is preliminary data.</text>
</comment>
<dbReference type="Proteomes" id="UP000292085">
    <property type="component" value="Unassembled WGS sequence"/>
</dbReference>
<keyword evidence="2" id="KW-1185">Reference proteome</keyword>
<dbReference type="AlphaFoldDB" id="A0A4Q6XVW4"/>
<dbReference type="EMBL" id="SGIS01000011">
    <property type="protein sequence ID" value="RZF64823.1"/>
    <property type="molecule type" value="Genomic_DNA"/>
</dbReference>
<dbReference type="Pfam" id="PF07642">
    <property type="entry name" value="BBP2"/>
    <property type="match status" value="1"/>
</dbReference>
<gene>
    <name evidence="1" type="ORF">EWE75_09415</name>
</gene>
<proteinExistence type="predicted"/>
<evidence type="ECO:0000313" key="2">
    <source>
        <dbReference type="Proteomes" id="UP000292085"/>
    </source>
</evidence>
<sequence length="471" mass="50673">MKPFSFGQSSACAPNSIGSVRIGAIFQGWRVRQVLGVATLCMSMLGATRPASAQTTVGEPVVEDRAGRSAAPMLMPREIVEPMVPGGLQSEAESRAAEGSITVAIQAEAVIYLNPANPRSGNFGQLFHDRANAPQLNQVLLTVSRTPIAPEGVYGVGFNFQAMYGSDARYDGILGINDDWISARNQIAISQANVAAHLPWLTNRGVDLKIGILPGAMGIETLDPHLRPFFSLSYTANFLVPFQHVGAIATVHVGPHLDVFSQLDSGNQVSFGGGDHNGAPAGYLGMVLHDLDDGRLSIFATTRIGPELPRRLFPHADSQMRYWNDVSVLYNPTKTVSLGLEANYLYDEGLRAATYALMGFATYKANPRLSLSVRAEIYRDETGQFTALFLGNQSFIKSVAGDPAQVVTGPGATYGSWTAGASIRPAVLQKLAQVIIRPEIRYDRSLSNTRPFNDLKDRGAFMAGADLIIGF</sequence>
<evidence type="ECO:0000313" key="1">
    <source>
        <dbReference type="EMBL" id="RZF64823.1"/>
    </source>
</evidence>
<organism evidence="1 2">
    <name type="scientific">Sphingomonas populi</name>
    <dbReference type="NCBI Taxonomy" id="2484750"/>
    <lineage>
        <taxon>Bacteria</taxon>
        <taxon>Pseudomonadati</taxon>
        <taxon>Pseudomonadota</taxon>
        <taxon>Alphaproteobacteria</taxon>
        <taxon>Sphingomonadales</taxon>
        <taxon>Sphingomonadaceae</taxon>
        <taxon>Sphingomonas</taxon>
    </lineage>
</organism>
<reference evidence="1 2" key="1">
    <citation type="submission" date="2019-02" db="EMBL/GenBank/DDBJ databases">
        <authorList>
            <person name="Li Y."/>
        </authorList>
    </citation>
    <scope>NUCLEOTIDE SEQUENCE [LARGE SCALE GENOMIC DNA]</scope>
    <source>
        <strain evidence="1 2">3-7</strain>
    </source>
</reference>
<name>A0A4Q6XVW4_9SPHN</name>
<dbReference type="OrthoDB" id="235878at2"/>
<dbReference type="InterPro" id="IPR011486">
    <property type="entry name" value="BBP2"/>
</dbReference>